<dbReference type="HOGENOM" id="CLU_2426025_0_0_0"/>
<keyword evidence="1" id="KW-0812">Transmembrane</keyword>
<feature type="transmembrane region" description="Helical" evidence="1">
    <location>
        <begin position="12"/>
        <end position="34"/>
    </location>
</feature>
<organism evidence="2 3">
    <name type="scientific">Thermomicrobium roseum (strain ATCC 27502 / DSM 5159 / P-2)</name>
    <dbReference type="NCBI Taxonomy" id="309801"/>
    <lineage>
        <taxon>Bacteria</taxon>
        <taxon>Pseudomonadati</taxon>
        <taxon>Thermomicrobiota</taxon>
        <taxon>Thermomicrobia</taxon>
        <taxon>Thermomicrobiales</taxon>
        <taxon>Thermomicrobiaceae</taxon>
        <taxon>Thermomicrobium</taxon>
    </lineage>
</organism>
<accession>B9KZZ6</accession>
<feature type="transmembrane region" description="Helical" evidence="1">
    <location>
        <begin position="46"/>
        <end position="65"/>
    </location>
</feature>
<gene>
    <name evidence="2" type="ordered locus">trd_0994</name>
</gene>
<keyword evidence="1" id="KW-0472">Membrane</keyword>
<evidence type="ECO:0000313" key="3">
    <source>
        <dbReference type="Proteomes" id="UP000000447"/>
    </source>
</evidence>
<dbReference type="RefSeq" id="WP_015921956.1">
    <property type="nucleotide sequence ID" value="NC_011959.1"/>
</dbReference>
<sequence length="91" mass="11284">MEERYAWRQMAWWFGGIVVGFKLWTILLAIVFSAQWSTVWYLVLNHVAWLVGLVLLVWGPLTFWYRLVRIRRRRRDLLRAEWEISEHSHRW</sequence>
<reference evidence="2 3" key="1">
    <citation type="journal article" date="2009" name="PLoS ONE">
        <title>Complete genome sequence of the aerobic CO-oxidizing thermophile Thermomicrobium roseum.</title>
        <authorList>
            <person name="Wu D."/>
            <person name="Raymond J."/>
            <person name="Wu M."/>
            <person name="Chatterji S."/>
            <person name="Ren Q."/>
            <person name="Graham J.E."/>
            <person name="Bryant D.A."/>
            <person name="Robb F."/>
            <person name="Colman A."/>
            <person name="Tallon L.J."/>
            <person name="Badger J.H."/>
            <person name="Madupu R."/>
            <person name="Ward N.L."/>
            <person name="Eisen J.A."/>
        </authorList>
    </citation>
    <scope>NUCLEOTIDE SEQUENCE [LARGE SCALE GENOMIC DNA]</scope>
    <source>
        <strain evidence="3">ATCC 27502 / DSM 5159 / P-2</strain>
    </source>
</reference>
<protein>
    <submittedName>
        <fullName evidence="2">Uncharacterized protein</fullName>
    </submittedName>
</protein>
<proteinExistence type="predicted"/>
<evidence type="ECO:0000256" key="1">
    <source>
        <dbReference type="SAM" id="Phobius"/>
    </source>
</evidence>
<dbReference type="KEGG" id="tro:trd_0994"/>
<dbReference type="Proteomes" id="UP000000447">
    <property type="component" value="Chromosome"/>
</dbReference>
<dbReference type="STRING" id="309801.trd_0994"/>
<keyword evidence="1" id="KW-1133">Transmembrane helix</keyword>
<name>B9KZZ6_THERP</name>
<keyword evidence="3" id="KW-1185">Reference proteome</keyword>
<evidence type="ECO:0000313" key="2">
    <source>
        <dbReference type="EMBL" id="ACM05749.1"/>
    </source>
</evidence>
<dbReference type="EMBL" id="CP001275">
    <property type="protein sequence ID" value="ACM05749.1"/>
    <property type="molecule type" value="Genomic_DNA"/>
</dbReference>
<dbReference type="eggNOG" id="ENOG50322UT">
    <property type="taxonomic scope" value="Bacteria"/>
</dbReference>
<dbReference type="AlphaFoldDB" id="B9KZZ6"/>